<gene>
    <name evidence="3" type="ORF">ACFQHR_15625</name>
</gene>
<accession>A0ABW2DMS9</accession>
<dbReference type="InterPro" id="IPR008979">
    <property type="entry name" value="Galactose-bd-like_sf"/>
</dbReference>
<dbReference type="RefSeq" id="WP_377131395.1">
    <property type="nucleotide sequence ID" value="NZ_JBHSYQ010000014.1"/>
</dbReference>
<feature type="chain" id="PRO_5047226129" evidence="1">
    <location>
        <begin position="26"/>
        <end position="552"/>
    </location>
</feature>
<name>A0ABW2DMS9_9BACT</name>
<protein>
    <submittedName>
        <fullName evidence="3">DVUA0089 family protein</fullName>
    </submittedName>
</protein>
<dbReference type="SUPFAM" id="SSF89260">
    <property type="entry name" value="Collagen-binding domain"/>
    <property type="match status" value="1"/>
</dbReference>
<dbReference type="SUPFAM" id="SSF49785">
    <property type="entry name" value="Galactose-binding domain-like"/>
    <property type="match status" value="1"/>
</dbReference>
<dbReference type="Gene3D" id="2.60.120.260">
    <property type="entry name" value="Galactose-binding domain-like"/>
    <property type="match status" value="1"/>
</dbReference>
<evidence type="ECO:0000313" key="3">
    <source>
        <dbReference type="EMBL" id="MFC6999064.1"/>
    </source>
</evidence>
<keyword evidence="4" id="KW-1185">Reference proteome</keyword>
<dbReference type="NCBIfam" id="NF038127">
    <property type="entry name" value="FDP_fam"/>
    <property type="match status" value="1"/>
</dbReference>
<sequence>MKKFNLIKLLCLTLALFGTVSHGFAQKKGEALNLGTTRAFKESLQKQVSSKSSVNARTGKPSLRVAVPGNKELSLDVNFQEDEKGGLTLVGRVNGVEKSTFFIQVEDGKLHGDIIMLEQKLAFEYGTREDGTVYIQEKDINKLVCVDYKVPPANTKSSKQKEESSTANARNLTLQSRPGAPYVIYLDFDGEHVPAGTGWNGGNAFYVSPMNVSSAVITEAWEIIAEDYRPFNVNVTTSLSVFNGYAATSRQRIIYTPDNNFGFYPNVGGGARYGTFRNNDWPCFVFMGGTGKWAGDIGSHEVGHTLDLEHDATYSNPSYYNGHNAWAPIMGSSYSPTERAIAQWSKGEYYNANMQQDDLAVIAYRIGYRGDDHGNSTGAATTLSVNSTTGAVTSRSGVIERNTDIDFFRFTTGSGSVSFNINTVSRHGNLDILARLYNSSGTVIGTYNITNSLNNTSSLHASISTSLSAGTYYLSVTGTGAGTVNTGYSGYGSLGSYTITGTVKPPLVAVRHIEAESYNGESGTGTEACTDAGGGQNLSQMHAGDYAYYNDV</sequence>
<dbReference type="SUPFAM" id="SSF55486">
    <property type="entry name" value="Metalloproteases ('zincins'), catalytic domain"/>
    <property type="match status" value="1"/>
</dbReference>
<dbReference type="Pfam" id="PF04151">
    <property type="entry name" value="PPC"/>
    <property type="match status" value="1"/>
</dbReference>
<keyword evidence="1" id="KW-0732">Signal</keyword>
<proteinExistence type="predicted"/>
<dbReference type="Proteomes" id="UP001596405">
    <property type="component" value="Unassembled WGS sequence"/>
</dbReference>
<dbReference type="Gene3D" id="2.60.120.380">
    <property type="match status" value="1"/>
</dbReference>
<reference evidence="4" key="1">
    <citation type="journal article" date="2019" name="Int. J. Syst. Evol. Microbiol.">
        <title>The Global Catalogue of Microorganisms (GCM) 10K type strain sequencing project: providing services to taxonomists for standard genome sequencing and annotation.</title>
        <authorList>
            <consortium name="The Broad Institute Genomics Platform"/>
            <consortium name="The Broad Institute Genome Sequencing Center for Infectious Disease"/>
            <person name="Wu L."/>
            <person name="Ma J."/>
        </authorList>
    </citation>
    <scope>NUCLEOTIDE SEQUENCE [LARGE SCALE GENOMIC DNA]</scope>
    <source>
        <strain evidence="4">CGMCC 4.7393</strain>
    </source>
</reference>
<evidence type="ECO:0000313" key="4">
    <source>
        <dbReference type="Proteomes" id="UP001596405"/>
    </source>
</evidence>
<comment type="caution">
    <text evidence="3">The sequence shown here is derived from an EMBL/GenBank/DDBJ whole genome shotgun (WGS) entry which is preliminary data.</text>
</comment>
<feature type="non-terminal residue" evidence="3">
    <location>
        <position position="552"/>
    </location>
</feature>
<dbReference type="EMBL" id="JBHSYQ010000014">
    <property type="protein sequence ID" value="MFC6999064.1"/>
    <property type="molecule type" value="Genomic_DNA"/>
</dbReference>
<feature type="domain" description="Peptidase C-terminal archaeal/bacterial" evidence="2">
    <location>
        <begin position="404"/>
        <end position="478"/>
    </location>
</feature>
<feature type="signal peptide" evidence="1">
    <location>
        <begin position="1"/>
        <end position="25"/>
    </location>
</feature>
<dbReference type="InterPro" id="IPR007280">
    <property type="entry name" value="Peptidase_C_arc/bac"/>
</dbReference>
<organism evidence="3 4">
    <name type="scientific">Rufibacter roseus</name>
    <dbReference type="NCBI Taxonomy" id="1567108"/>
    <lineage>
        <taxon>Bacteria</taxon>
        <taxon>Pseudomonadati</taxon>
        <taxon>Bacteroidota</taxon>
        <taxon>Cytophagia</taxon>
        <taxon>Cytophagales</taxon>
        <taxon>Hymenobacteraceae</taxon>
        <taxon>Rufibacter</taxon>
    </lineage>
</organism>
<evidence type="ECO:0000256" key="1">
    <source>
        <dbReference type="SAM" id="SignalP"/>
    </source>
</evidence>
<evidence type="ECO:0000259" key="2">
    <source>
        <dbReference type="Pfam" id="PF04151"/>
    </source>
</evidence>